<dbReference type="Gene3D" id="3.40.190.10">
    <property type="entry name" value="Periplasmic binding protein-like II"/>
    <property type="match status" value="1"/>
</dbReference>
<comment type="caution">
    <text evidence="5">The sequence shown here is derived from an EMBL/GenBank/DDBJ whole genome shotgun (WGS) entry which is preliminary data.</text>
</comment>
<dbReference type="PANTHER" id="PTHR43649:SF31">
    <property type="entry name" value="SN-GLYCEROL-3-PHOSPHATE-BINDING PERIPLASMIC PROTEIN UGPB"/>
    <property type="match status" value="1"/>
</dbReference>
<dbReference type="PANTHER" id="PTHR43649">
    <property type="entry name" value="ARABINOSE-BINDING PROTEIN-RELATED"/>
    <property type="match status" value="1"/>
</dbReference>
<dbReference type="SUPFAM" id="SSF53850">
    <property type="entry name" value="Periplasmic binding protein-like II"/>
    <property type="match status" value="1"/>
</dbReference>
<evidence type="ECO:0000256" key="2">
    <source>
        <dbReference type="ARBA" id="ARBA00008520"/>
    </source>
</evidence>
<dbReference type="Pfam" id="PF01547">
    <property type="entry name" value="SBP_bac_1"/>
    <property type="match status" value="1"/>
</dbReference>
<evidence type="ECO:0000256" key="1">
    <source>
        <dbReference type="ARBA" id="ARBA00004196"/>
    </source>
</evidence>
<evidence type="ECO:0000313" key="5">
    <source>
        <dbReference type="EMBL" id="MBB1256558.1"/>
    </source>
</evidence>
<evidence type="ECO:0000313" key="6">
    <source>
        <dbReference type="Proteomes" id="UP000525686"/>
    </source>
</evidence>
<organism evidence="5 6">
    <name type="scientific">Streptomyces alkaliterrae</name>
    <dbReference type="NCBI Taxonomy" id="2213162"/>
    <lineage>
        <taxon>Bacteria</taxon>
        <taxon>Bacillati</taxon>
        <taxon>Actinomycetota</taxon>
        <taxon>Actinomycetes</taxon>
        <taxon>Kitasatosporales</taxon>
        <taxon>Streptomycetaceae</taxon>
        <taxon>Streptomyces</taxon>
    </lineage>
</organism>
<dbReference type="InterPro" id="IPR022386">
    <property type="entry name" value="Chitin_NgcE"/>
</dbReference>
<evidence type="ECO:0000256" key="3">
    <source>
        <dbReference type="ARBA" id="ARBA00022448"/>
    </source>
</evidence>
<dbReference type="Proteomes" id="UP000525686">
    <property type="component" value="Unassembled WGS sequence"/>
</dbReference>
<dbReference type="PROSITE" id="PS51318">
    <property type="entry name" value="TAT"/>
    <property type="match status" value="1"/>
</dbReference>
<evidence type="ECO:0000256" key="4">
    <source>
        <dbReference type="ARBA" id="ARBA00022729"/>
    </source>
</evidence>
<dbReference type="InterPro" id="IPR006059">
    <property type="entry name" value="SBP"/>
</dbReference>
<proteinExistence type="inferred from homology"/>
<protein>
    <submittedName>
        <fullName evidence="5">Carbohydrate ABC transporter, N-acetylglucosamine/diacetylchitobiose-binding protein</fullName>
    </submittedName>
</protein>
<dbReference type="NCBIfam" id="TIGR03851">
    <property type="entry name" value="chitin_NgcE"/>
    <property type="match status" value="1"/>
</dbReference>
<dbReference type="InterPro" id="IPR050490">
    <property type="entry name" value="Bact_solute-bd_prot1"/>
</dbReference>
<comment type="similarity">
    <text evidence="2">Belongs to the bacterial solute-binding protein 1 family.</text>
</comment>
<gene>
    <name evidence="5" type="primary">ngcE</name>
    <name evidence="5" type="ORF">H3146_24880</name>
</gene>
<sequence>MGSTEVGRRDLFKRAAALGLFAVPGVAALSACASGGGDGGDVIKRGPTSKENPFGVTKGNPLDVVVFKGGFGDEYAKQWESAFAEKYDAKISHLGTQEIRGKLQPRFNRGTPPDVIDNSGAQSIKLDVLHKQDQLTDLTELLDAPSVDDPNKKVRDTLIPGTAEKGFFGGKMHALNYVYTIWGLWYSGKLFKDNGWTPPKTWDDFIALMTEAKKKGIAGFAHQGKHPYYMNVVIMDLIAKTGGLDAMRAIDNLDPKAFVGNDTAKRSIEAVYEIVDKGLLLPGTNGLDHVESQTAWNENKALFVPSGSWLENEQLKSTPADFDMAFLPVPVLDDSAMPFHALRAGAGEPFIVPAKAKNQPGGLEFLRQMLSKEWSTSFAKEVSSLSIVEGAVDPGVKLRPGIKSAVAAVDACPVEDRFDYLYTEWYSEMDESIRGATSELMAKRIKPAEWLKKAQAAVDKAAKDPASKNNKRD</sequence>
<accession>A0A7W3ZQA4</accession>
<dbReference type="AlphaFoldDB" id="A0A7W3ZQA4"/>
<dbReference type="InterPro" id="IPR006311">
    <property type="entry name" value="TAT_signal"/>
</dbReference>
<dbReference type="RefSeq" id="WP_181355512.1">
    <property type="nucleotide sequence ID" value="NZ_JABJWZ010000389.1"/>
</dbReference>
<name>A0A7W3ZQA4_9ACTN</name>
<dbReference type="EMBL" id="JABJWZ010000389">
    <property type="protein sequence ID" value="MBB1256558.1"/>
    <property type="molecule type" value="Genomic_DNA"/>
</dbReference>
<reference evidence="6" key="1">
    <citation type="submission" date="2020-05" db="EMBL/GenBank/DDBJ databases">
        <title>Classification of alakaliphilic streptomycetes isolated from an alkaline soil next to Lonar Crater, India and a proposal for the recognition of Streptomyces alkaliterrae sp. nov.</title>
        <authorList>
            <person name="Golinska P."/>
        </authorList>
    </citation>
    <scope>NUCLEOTIDE SEQUENCE [LARGE SCALE GENOMIC DNA]</scope>
    <source>
        <strain evidence="6">OF3</strain>
    </source>
</reference>
<keyword evidence="4" id="KW-0732">Signal</keyword>
<keyword evidence="3" id="KW-0813">Transport</keyword>
<dbReference type="GO" id="GO:0030313">
    <property type="term" value="C:cell envelope"/>
    <property type="evidence" value="ECO:0007669"/>
    <property type="project" value="UniProtKB-SubCell"/>
</dbReference>
<comment type="subcellular location">
    <subcellularLocation>
        <location evidence="1">Cell envelope</location>
    </subcellularLocation>
</comment>